<evidence type="ECO:0000313" key="4">
    <source>
        <dbReference type="Proteomes" id="UP000186817"/>
    </source>
</evidence>
<dbReference type="Pfam" id="PF04399">
    <property type="entry name" value="Glutaredoxin2_C"/>
    <property type="match status" value="1"/>
</dbReference>
<dbReference type="Gene3D" id="1.20.1050.10">
    <property type="match status" value="1"/>
</dbReference>
<evidence type="ECO:0000259" key="2">
    <source>
        <dbReference type="Pfam" id="PF13417"/>
    </source>
</evidence>
<accession>A0A1Q9D770</accession>
<dbReference type="Gene3D" id="3.40.30.10">
    <property type="entry name" value="Glutaredoxin"/>
    <property type="match status" value="1"/>
</dbReference>
<dbReference type="InterPro" id="IPR007494">
    <property type="entry name" value="Glutaredoxin2_C"/>
</dbReference>
<dbReference type="Proteomes" id="UP000186817">
    <property type="component" value="Unassembled WGS sequence"/>
</dbReference>
<dbReference type="InterPro" id="IPR036249">
    <property type="entry name" value="Thioredoxin-like_sf"/>
</dbReference>
<evidence type="ECO:0000313" key="3">
    <source>
        <dbReference type="EMBL" id="OLP91031.1"/>
    </source>
</evidence>
<name>A0A1Q9D770_SYMMI</name>
<organism evidence="3 4">
    <name type="scientific">Symbiodinium microadriaticum</name>
    <name type="common">Dinoflagellate</name>
    <name type="synonym">Zooxanthella microadriatica</name>
    <dbReference type="NCBI Taxonomy" id="2951"/>
    <lineage>
        <taxon>Eukaryota</taxon>
        <taxon>Sar</taxon>
        <taxon>Alveolata</taxon>
        <taxon>Dinophyceae</taxon>
        <taxon>Suessiales</taxon>
        <taxon>Symbiodiniaceae</taxon>
        <taxon>Symbiodinium</taxon>
    </lineage>
</organism>
<dbReference type="SUPFAM" id="SSF47616">
    <property type="entry name" value="GST C-terminal domain-like"/>
    <property type="match status" value="1"/>
</dbReference>
<evidence type="ECO:0000259" key="1">
    <source>
        <dbReference type="Pfam" id="PF04399"/>
    </source>
</evidence>
<dbReference type="EMBL" id="LSRX01000682">
    <property type="protein sequence ID" value="OLP91031.1"/>
    <property type="molecule type" value="Genomic_DNA"/>
</dbReference>
<dbReference type="NCBIfam" id="NF007702">
    <property type="entry name" value="PRK10387.1"/>
    <property type="match status" value="1"/>
</dbReference>
<sequence length="263" mass="29724">MARRWRRLAALAAAVAMLSSAVLGKVPLASTAPLAGARGLGVHIYDHCPYCTRVELVLGWHGWQPNRLVYGYADVAGPTALIGKKMLPVLTWHDSEGQEQKMCESKDIIEAVESTAESTTGRLIQRRTGRKDLKAWQTRLRRVMHGLTRPRLLQMPIKDFAREEDRKYQMDKYTARGFSYERALADTEKLAPKVNTLLVEFEELLRSDKALNAFGHSWDDLYVLPSLRVLTCVKDLVWPAKVRAYVEQNHADAGVACYFEHAC</sequence>
<dbReference type="AlphaFoldDB" id="A0A1Q9D770"/>
<dbReference type="OrthoDB" id="1738954at2759"/>
<dbReference type="InterPro" id="IPR036282">
    <property type="entry name" value="Glutathione-S-Trfase_C_sf"/>
</dbReference>
<dbReference type="Pfam" id="PF13417">
    <property type="entry name" value="GST_N_3"/>
    <property type="match status" value="1"/>
</dbReference>
<proteinExistence type="predicted"/>
<comment type="caution">
    <text evidence="3">The sequence shown here is derived from an EMBL/GenBank/DDBJ whole genome shotgun (WGS) entry which is preliminary data.</text>
</comment>
<dbReference type="SUPFAM" id="SSF52833">
    <property type="entry name" value="Thioredoxin-like"/>
    <property type="match status" value="1"/>
</dbReference>
<feature type="domain" description="Glutaredoxin 2 C-terminal" evidence="1">
    <location>
        <begin position="133"/>
        <end position="262"/>
    </location>
</feature>
<protein>
    <submittedName>
        <fullName evidence="3">Glutaredoxin-2</fullName>
    </submittedName>
</protein>
<feature type="domain" description="GST N-terminal" evidence="2">
    <location>
        <begin position="44"/>
        <end position="117"/>
    </location>
</feature>
<keyword evidence="4" id="KW-1185">Reference proteome</keyword>
<gene>
    <name evidence="3" type="primary">grxB</name>
    <name evidence="3" type="ORF">AK812_SmicGene27307</name>
</gene>
<dbReference type="OMA" id="WCKSVSS"/>
<dbReference type="InterPro" id="IPR004045">
    <property type="entry name" value="Glutathione_S-Trfase_N"/>
</dbReference>
<reference evidence="3 4" key="1">
    <citation type="submission" date="2016-02" db="EMBL/GenBank/DDBJ databases">
        <title>Genome analysis of coral dinoflagellate symbionts highlights evolutionary adaptations to a symbiotic lifestyle.</title>
        <authorList>
            <person name="Aranda M."/>
            <person name="Li Y."/>
            <person name="Liew Y.J."/>
            <person name="Baumgarten S."/>
            <person name="Simakov O."/>
            <person name="Wilson M."/>
            <person name="Piel J."/>
            <person name="Ashoor H."/>
            <person name="Bougouffa S."/>
            <person name="Bajic V.B."/>
            <person name="Ryu T."/>
            <person name="Ravasi T."/>
            <person name="Bayer T."/>
            <person name="Micklem G."/>
            <person name="Kim H."/>
            <person name="Bhak J."/>
            <person name="Lajeunesse T.C."/>
            <person name="Voolstra C.R."/>
        </authorList>
    </citation>
    <scope>NUCLEOTIDE SEQUENCE [LARGE SCALE GENOMIC DNA]</scope>
    <source>
        <strain evidence="3 4">CCMP2467</strain>
    </source>
</reference>